<dbReference type="FunFam" id="3.40.50.300:FF:000006">
    <property type="entry name" value="DNA-binding transcriptional regulator NtrC"/>
    <property type="match status" value="1"/>
</dbReference>
<keyword evidence="7" id="KW-0175">Coiled coil</keyword>
<keyword evidence="11" id="KW-1185">Reference proteome</keyword>
<feature type="domain" description="Sigma-54 factor interaction" evidence="8">
    <location>
        <begin position="152"/>
        <end position="381"/>
    </location>
</feature>
<evidence type="ECO:0000256" key="1">
    <source>
        <dbReference type="ARBA" id="ARBA00022741"/>
    </source>
</evidence>
<dbReference type="InterPro" id="IPR058031">
    <property type="entry name" value="AAA_lid_NorR"/>
</dbReference>
<reference evidence="10 11" key="1">
    <citation type="submission" date="2018-11" db="EMBL/GenBank/DDBJ databases">
        <title>Rufibacter latericius sp. nov., isolated from water in Baiyang Lake.</title>
        <authorList>
            <person name="Yang Y."/>
        </authorList>
    </citation>
    <scope>NUCLEOTIDE SEQUENCE [LARGE SCALE GENOMIC DNA]</scope>
    <source>
        <strain evidence="10 11">R-22-1c-1</strain>
    </source>
</reference>
<dbReference type="InterPro" id="IPR001789">
    <property type="entry name" value="Sig_transdc_resp-reg_receiver"/>
</dbReference>
<name>A0A3M9MK92_9BACT</name>
<keyword evidence="3" id="KW-0805">Transcription regulation</keyword>
<keyword evidence="5" id="KW-0804">Transcription</keyword>
<evidence type="ECO:0000313" key="11">
    <source>
        <dbReference type="Proteomes" id="UP000272117"/>
    </source>
</evidence>
<feature type="coiled-coil region" evidence="7">
    <location>
        <begin position="121"/>
        <end position="148"/>
    </location>
</feature>
<dbReference type="GO" id="GO:0003677">
    <property type="term" value="F:DNA binding"/>
    <property type="evidence" value="ECO:0007669"/>
    <property type="project" value="UniProtKB-KW"/>
</dbReference>
<evidence type="ECO:0000259" key="9">
    <source>
        <dbReference type="PROSITE" id="PS50110"/>
    </source>
</evidence>
<gene>
    <name evidence="10" type="ORF">EFB08_12180</name>
</gene>
<dbReference type="CDD" id="cd00009">
    <property type="entry name" value="AAA"/>
    <property type="match status" value="1"/>
</dbReference>
<evidence type="ECO:0000313" key="10">
    <source>
        <dbReference type="EMBL" id="RNI25615.1"/>
    </source>
</evidence>
<dbReference type="SMART" id="SM00448">
    <property type="entry name" value="REC"/>
    <property type="match status" value="1"/>
</dbReference>
<dbReference type="SMART" id="SM00382">
    <property type="entry name" value="AAA"/>
    <property type="match status" value="1"/>
</dbReference>
<dbReference type="Pfam" id="PF25601">
    <property type="entry name" value="AAA_lid_14"/>
    <property type="match status" value="1"/>
</dbReference>
<evidence type="ECO:0000256" key="6">
    <source>
        <dbReference type="PROSITE-ProRule" id="PRU00169"/>
    </source>
</evidence>
<feature type="modified residue" description="4-aspartylphosphate" evidence="6">
    <location>
        <position position="60"/>
    </location>
</feature>
<dbReference type="PROSITE" id="PS50045">
    <property type="entry name" value="SIGMA54_INTERACT_4"/>
    <property type="match status" value="1"/>
</dbReference>
<dbReference type="Pfam" id="PF00158">
    <property type="entry name" value="Sigma54_activat"/>
    <property type="match status" value="1"/>
</dbReference>
<dbReference type="GO" id="GO:0000160">
    <property type="term" value="P:phosphorelay signal transduction system"/>
    <property type="evidence" value="ECO:0007669"/>
    <property type="project" value="InterPro"/>
</dbReference>
<keyword evidence="1" id="KW-0547">Nucleotide-binding</keyword>
<dbReference type="GO" id="GO:0006355">
    <property type="term" value="P:regulation of DNA-templated transcription"/>
    <property type="evidence" value="ECO:0007669"/>
    <property type="project" value="InterPro"/>
</dbReference>
<dbReference type="Gene3D" id="3.40.50.2300">
    <property type="match status" value="1"/>
</dbReference>
<dbReference type="EMBL" id="RJJD01000008">
    <property type="protein sequence ID" value="RNI25615.1"/>
    <property type="molecule type" value="Genomic_DNA"/>
</dbReference>
<dbReference type="Gene3D" id="3.40.50.300">
    <property type="entry name" value="P-loop containing nucleotide triphosphate hydrolases"/>
    <property type="match status" value="1"/>
</dbReference>
<dbReference type="PANTHER" id="PTHR32071">
    <property type="entry name" value="TRANSCRIPTIONAL REGULATORY PROTEIN"/>
    <property type="match status" value="1"/>
</dbReference>
<feature type="domain" description="Response regulatory" evidence="9">
    <location>
        <begin position="11"/>
        <end position="125"/>
    </location>
</feature>
<dbReference type="Pfam" id="PF00072">
    <property type="entry name" value="Response_reg"/>
    <property type="match status" value="1"/>
</dbReference>
<keyword evidence="4" id="KW-0238">DNA-binding</keyword>
<dbReference type="AlphaFoldDB" id="A0A3M9MK92"/>
<accession>A0A3M9MK92</accession>
<evidence type="ECO:0000259" key="8">
    <source>
        <dbReference type="PROSITE" id="PS50045"/>
    </source>
</evidence>
<keyword evidence="6" id="KW-0597">Phosphoprotein</keyword>
<dbReference type="InterPro" id="IPR025944">
    <property type="entry name" value="Sigma_54_int_dom_CS"/>
</dbReference>
<evidence type="ECO:0000256" key="3">
    <source>
        <dbReference type="ARBA" id="ARBA00023015"/>
    </source>
</evidence>
<dbReference type="PROSITE" id="PS00676">
    <property type="entry name" value="SIGMA54_INTERACT_2"/>
    <property type="match status" value="1"/>
</dbReference>
<dbReference type="InterPro" id="IPR003593">
    <property type="entry name" value="AAA+_ATPase"/>
</dbReference>
<dbReference type="GO" id="GO:0005524">
    <property type="term" value="F:ATP binding"/>
    <property type="evidence" value="ECO:0007669"/>
    <property type="project" value="UniProtKB-KW"/>
</dbReference>
<dbReference type="SUPFAM" id="SSF52540">
    <property type="entry name" value="P-loop containing nucleoside triphosphate hydrolases"/>
    <property type="match status" value="1"/>
</dbReference>
<evidence type="ECO:0000256" key="2">
    <source>
        <dbReference type="ARBA" id="ARBA00022840"/>
    </source>
</evidence>
<dbReference type="PROSITE" id="PS00688">
    <property type="entry name" value="SIGMA54_INTERACT_3"/>
    <property type="match status" value="1"/>
</dbReference>
<dbReference type="SUPFAM" id="SSF52172">
    <property type="entry name" value="CheY-like"/>
    <property type="match status" value="1"/>
</dbReference>
<dbReference type="Gene3D" id="1.10.8.60">
    <property type="match status" value="1"/>
</dbReference>
<proteinExistence type="predicted"/>
<dbReference type="InterPro" id="IPR002078">
    <property type="entry name" value="Sigma_54_int"/>
</dbReference>
<keyword evidence="2" id="KW-0067">ATP-binding</keyword>
<evidence type="ECO:0000256" key="5">
    <source>
        <dbReference type="ARBA" id="ARBA00023163"/>
    </source>
</evidence>
<organism evidence="10 11">
    <name type="scientific">Rufibacter latericius</name>
    <dbReference type="NCBI Taxonomy" id="2487040"/>
    <lineage>
        <taxon>Bacteria</taxon>
        <taxon>Pseudomonadati</taxon>
        <taxon>Bacteroidota</taxon>
        <taxon>Cytophagia</taxon>
        <taxon>Cytophagales</taxon>
        <taxon>Hymenobacteraceae</taxon>
        <taxon>Rufibacter</taxon>
    </lineage>
</organism>
<dbReference type="OrthoDB" id="9782110at2"/>
<dbReference type="CDD" id="cd00156">
    <property type="entry name" value="REC"/>
    <property type="match status" value="1"/>
</dbReference>
<dbReference type="RefSeq" id="WP_123127246.1">
    <property type="nucleotide sequence ID" value="NZ_RJJD01000008.1"/>
</dbReference>
<sequence length="459" mass="51984">MSSLQNDSSAKIFVLEDDLWYSQFLSYHLSTNPDHEVEVFNSVDEFLGRLTDAPTIITLDYHLPSITGEEVLQKVLEKSPNSYIIIISGQEDIRKAVSLMKMGAYDYIVKNEETKERLWSIVEKIKHNRSLRREIEDLRKEVKQKYSLGSDLVGSSEPIKKVYQLVEKAAANNINVTVTGETGTGKELIAKAIHQNSRRSKMPFVAVNIAALPSELLESELFGHEKGAFTGATSRRVGKFEEANGGTLFLDEIGEMSFNLQAKLLRVLQEREVTPVGSNKSIPVKVRIVTATHRNLIDEVKKGNFREDLFYRLLGIQIHLPPLRERGHDILLIAHKVLKDFCKQNDLEDKTFTSEAQKKLLGHLYPGNVRELKAVVELAAVLSDSSSVTENDIQLQKAVSGSANQEKTLDEYIHEMVQSYLDKYNYNVVYVADKLKVGKSTIYRMIQKGDVLIPEQKRY</sequence>
<comment type="caution">
    <text evidence="10">The sequence shown here is derived from an EMBL/GenBank/DDBJ whole genome shotgun (WGS) entry which is preliminary data.</text>
</comment>
<dbReference type="InterPro" id="IPR027417">
    <property type="entry name" value="P-loop_NTPase"/>
</dbReference>
<dbReference type="PROSITE" id="PS50110">
    <property type="entry name" value="RESPONSE_REGULATORY"/>
    <property type="match status" value="1"/>
</dbReference>
<evidence type="ECO:0000256" key="7">
    <source>
        <dbReference type="SAM" id="Coils"/>
    </source>
</evidence>
<dbReference type="InterPro" id="IPR025943">
    <property type="entry name" value="Sigma_54_int_dom_ATP-bd_2"/>
</dbReference>
<dbReference type="Proteomes" id="UP000272117">
    <property type="component" value="Unassembled WGS sequence"/>
</dbReference>
<dbReference type="InterPro" id="IPR011006">
    <property type="entry name" value="CheY-like_superfamily"/>
</dbReference>
<protein>
    <submittedName>
        <fullName evidence="10">Sigma-54-dependent Fis family transcriptional regulator</fullName>
    </submittedName>
</protein>
<evidence type="ECO:0000256" key="4">
    <source>
        <dbReference type="ARBA" id="ARBA00023125"/>
    </source>
</evidence>